<feature type="transmembrane region" description="Helical" evidence="4">
    <location>
        <begin position="253"/>
        <end position="280"/>
    </location>
</feature>
<organism evidence="6 7">
    <name type="scientific">Paraburkholderia metrosideri</name>
    <dbReference type="NCBI Taxonomy" id="580937"/>
    <lineage>
        <taxon>Bacteria</taxon>
        <taxon>Pseudomonadati</taxon>
        <taxon>Pseudomonadota</taxon>
        <taxon>Betaproteobacteria</taxon>
        <taxon>Burkholderiales</taxon>
        <taxon>Burkholderiaceae</taxon>
        <taxon>Paraburkholderia</taxon>
    </lineage>
</organism>
<evidence type="ECO:0000256" key="4">
    <source>
        <dbReference type="SAM" id="Phobius"/>
    </source>
</evidence>
<comment type="caution">
    <text evidence="6">The sequence shown here is derived from an EMBL/GenBank/DDBJ whole genome shotgun (WGS) entry which is preliminary data.</text>
</comment>
<evidence type="ECO:0000259" key="5">
    <source>
        <dbReference type="PROSITE" id="PS50850"/>
    </source>
</evidence>
<dbReference type="EMBL" id="CAJHCP010000014">
    <property type="protein sequence ID" value="CAD6555263.1"/>
    <property type="molecule type" value="Genomic_DNA"/>
</dbReference>
<dbReference type="Proteomes" id="UP000598032">
    <property type="component" value="Unassembled WGS sequence"/>
</dbReference>
<keyword evidence="2 4" id="KW-1133">Transmembrane helix</keyword>
<feature type="transmembrane region" description="Helical" evidence="4">
    <location>
        <begin position="123"/>
        <end position="153"/>
    </location>
</feature>
<dbReference type="SUPFAM" id="SSF103473">
    <property type="entry name" value="MFS general substrate transporter"/>
    <property type="match status" value="1"/>
</dbReference>
<evidence type="ECO:0000256" key="1">
    <source>
        <dbReference type="ARBA" id="ARBA00022692"/>
    </source>
</evidence>
<feature type="transmembrane region" description="Helical" evidence="4">
    <location>
        <begin position="332"/>
        <end position="356"/>
    </location>
</feature>
<name>A0ABN7IB44_9BURK</name>
<feature type="transmembrane region" description="Helical" evidence="4">
    <location>
        <begin position="292"/>
        <end position="312"/>
    </location>
</feature>
<feature type="transmembrane region" description="Helical" evidence="4">
    <location>
        <begin position="212"/>
        <end position="233"/>
    </location>
</feature>
<feature type="domain" description="Major facilitator superfamily (MFS) profile" evidence="5">
    <location>
        <begin position="57"/>
        <end position="431"/>
    </location>
</feature>
<dbReference type="PANTHER" id="PTHR43129:SF1">
    <property type="entry name" value="FOSMIDOMYCIN RESISTANCE PROTEIN"/>
    <property type="match status" value="1"/>
</dbReference>
<sequence length="433" mass="44780">MLREPRLSVSSNTSLRVAAAWRVLRFSQSMRLFSFSSPTAAAPDGADQAASVPRTRVLWLSCMAHALHDGYTDMIYALLPVWQADFGLNYAALAILRGIYAGTMAMLQLPAGRVARTLGTRTTLAVGTCLAALGYAVAGMSGTLLGLCVALAISGSGSSTQHPLASGAVSRAYGRNARGPLSVYNFSGDLGKSALPAAISILITVMPWRHALWAMSIIGILVAAVIALFLPSVPRTALSTEGASTHSSNGSRSGFPLLLTIGVLDTAVRMGLLTFLPFLLKAKGISPPMMGTALALVFIGGAAGKFVCGWLGARVGVIGTVLATEGGTAALILAVIWLPLALAMIVLPLLGAMLNGTSSVLYGTVPELTPVERTERAFALFYTGTIASGALSPVVYGLLGDRIGVHGATIATAITALAIFPLALALRPHLRAK</sequence>
<dbReference type="Pfam" id="PF07690">
    <property type="entry name" value="MFS_1"/>
    <property type="match status" value="2"/>
</dbReference>
<evidence type="ECO:0000313" key="6">
    <source>
        <dbReference type="EMBL" id="CAD6555263.1"/>
    </source>
</evidence>
<dbReference type="PANTHER" id="PTHR43129">
    <property type="entry name" value="FOSMIDOMYCIN RESISTANCE PROTEIN"/>
    <property type="match status" value="1"/>
</dbReference>
<keyword evidence="3 4" id="KW-0472">Membrane</keyword>
<reference evidence="6 7" key="1">
    <citation type="submission" date="2020-10" db="EMBL/GenBank/DDBJ databases">
        <authorList>
            <person name="Peeters C."/>
        </authorList>
    </citation>
    <scope>NUCLEOTIDE SEQUENCE [LARGE SCALE GENOMIC DNA]</scope>
    <source>
        <strain evidence="6 7">LMG 28140</strain>
    </source>
</reference>
<feature type="transmembrane region" description="Helical" evidence="4">
    <location>
        <begin position="377"/>
        <end position="399"/>
    </location>
</feature>
<accession>A0ABN7IB44</accession>
<evidence type="ECO:0000256" key="3">
    <source>
        <dbReference type="ARBA" id="ARBA00023136"/>
    </source>
</evidence>
<protein>
    <recommendedName>
        <fullName evidence="5">Major facilitator superfamily (MFS) profile domain-containing protein</fullName>
    </recommendedName>
</protein>
<evidence type="ECO:0000313" key="7">
    <source>
        <dbReference type="Proteomes" id="UP000598032"/>
    </source>
</evidence>
<keyword evidence="7" id="KW-1185">Reference proteome</keyword>
<dbReference type="PROSITE" id="PS50850">
    <property type="entry name" value="MFS"/>
    <property type="match status" value="1"/>
</dbReference>
<dbReference type="InterPro" id="IPR020846">
    <property type="entry name" value="MFS_dom"/>
</dbReference>
<keyword evidence="1 4" id="KW-0812">Transmembrane</keyword>
<evidence type="ECO:0000256" key="2">
    <source>
        <dbReference type="ARBA" id="ARBA00022989"/>
    </source>
</evidence>
<dbReference type="InterPro" id="IPR011701">
    <property type="entry name" value="MFS"/>
</dbReference>
<gene>
    <name evidence="6" type="ORF">LMG28140_05643</name>
</gene>
<dbReference type="Gene3D" id="1.20.1250.20">
    <property type="entry name" value="MFS general substrate transporter like domains"/>
    <property type="match status" value="1"/>
</dbReference>
<proteinExistence type="predicted"/>
<dbReference type="InterPro" id="IPR036259">
    <property type="entry name" value="MFS_trans_sf"/>
</dbReference>
<feature type="transmembrane region" description="Helical" evidence="4">
    <location>
        <begin position="405"/>
        <end position="426"/>
    </location>
</feature>